<evidence type="ECO:0000313" key="2">
    <source>
        <dbReference type="Proteomes" id="UP001321473"/>
    </source>
</evidence>
<comment type="caution">
    <text evidence="1">The sequence shown here is derived from an EMBL/GenBank/DDBJ whole genome shotgun (WGS) entry which is preliminary data.</text>
</comment>
<keyword evidence="2" id="KW-1185">Reference proteome</keyword>
<dbReference type="EMBL" id="JARKHS020008650">
    <property type="protein sequence ID" value="KAK8780581.1"/>
    <property type="molecule type" value="Genomic_DNA"/>
</dbReference>
<evidence type="ECO:0000313" key="1">
    <source>
        <dbReference type="EMBL" id="KAK8780581.1"/>
    </source>
</evidence>
<dbReference type="Proteomes" id="UP001321473">
    <property type="component" value="Unassembled WGS sequence"/>
</dbReference>
<protein>
    <submittedName>
        <fullName evidence="1">Uncharacterized protein</fullName>
    </submittedName>
</protein>
<reference evidence="1 2" key="1">
    <citation type="journal article" date="2023" name="Arcadia Sci">
        <title>De novo assembly of a long-read Amblyomma americanum tick genome.</title>
        <authorList>
            <person name="Chou S."/>
            <person name="Poskanzer K.E."/>
            <person name="Rollins M."/>
            <person name="Thuy-Boun P.S."/>
        </authorList>
    </citation>
    <scope>NUCLEOTIDE SEQUENCE [LARGE SCALE GENOMIC DNA]</scope>
    <source>
        <strain evidence="1">F_SG_1</strain>
        <tissue evidence="1">Salivary glands</tissue>
    </source>
</reference>
<proteinExistence type="predicted"/>
<gene>
    <name evidence="1" type="ORF">V5799_018084</name>
</gene>
<dbReference type="AlphaFoldDB" id="A0AAQ4F0W4"/>
<organism evidence="1 2">
    <name type="scientific">Amblyomma americanum</name>
    <name type="common">Lone star tick</name>
    <dbReference type="NCBI Taxonomy" id="6943"/>
    <lineage>
        <taxon>Eukaryota</taxon>
        <taxon>Metazoa</taxon>
        <taxon>Ecdysozoa</taxon>
        <taxon>Arthropoda</taxon>
        <taxon>Chelicerata</taxon>
        <taxon>Arachnida</taxon>
        <taxon>Acari</taxon>
        <taxon>Parasitiformes</taxon>
        <taxon>Ixodida</taxon>
        <taxon>Ixodoidea</taxon>
        <taxon>Ixodidae</taxon>
        <taxon>Amblyomminae</taxon>
        <taxon>Amblyomma</taxon>
    </lineage>
</organism>
<name>A0AAQ4F0W4_AMBAM</name>
<sequence>MQGSNAVLFRTSPQALHTRLPGIGLRKVRGLQSSSGENPTSVYCQLAGSIALTVARSLNAPAASQTAFSAH</sequence>
<accession>A0AAQ4F0W4</accession>